<dbReference type="GO" id="GO:0003824">
    <property type="term" value="F:catalytic activity"/>
    <property type="evidence" value="ECO:0007669"/>
    <property type="project" value="InterPro"/>
</dbReference>
<proteinExistence type="predicted"/>
<dbReference type="SUPFAM" id="SSF141673">
    <property type="entry name" value="MOSC N-terminal domain-like"/>
    <property type="match status" value="1"/>
</dbReference>
<organism evidence="2 3">
    <name type="scientific">Pleurostoma richardsiae</name>
    <dbReference type="NCBI Taxonomy" id="41990"/>
    <lineage>
        <taxon>Eukaryota</taxon>
        <taxon>Fungi</taxon>
        <taxon>Dikarya</taxon>
        <taxon>Ascomycota</taxon>
        <taxon>Pezizomycotina</taxon>
        <taxon>Sordariomycetes</taxon>
        <taxon>Sordariomycetidae</taxon>
        <taxon>Calosphaeriales</taxon>
        <taxon>Pleurostomataceae</taxon>
        <taxon>Pleurostoma</taxon>
    </lineage>
</organism>
<dbReference type="PANTHER" id="PTHR14237">
    <property type="entry name" value="MOLYBDOPTERIN COFACTOR SULFURASE MOSC"/>
    <property type="match status" value="1"/>
</dbReference>
<evidence type="ECO:0000259" key="1">
    <source>
        <dbReference type="PROSITE" id="PS51340"/>
    </source>
</evidence>
<accession>A0AA38R3V6</accession>
<dbReference type="AlphaFoldDB" id="A0AA38R3V6"/>
<dbReference type="GO" id="GO:0030170">
    <property type="term" value="F:pyridoxal phosphate binding"/>
    <property type="evidence" value="ECO:0007669"/>
    <property type="project" value="InterPro"/>
</dbReference>
<comment type="caution">
    <text evidence="2">The sequence shown here is derived from an EMBL/GenBank/DDBJ whole genome shotgun (WGS) entry which is preliminary data.</text>
</comment>
<dbReference type="PANTHER" id="PTHR14237:SF34">
    <property type="entry name" value="MOSC DOMAIN PROTEIN (AFU_ORTHOLOGUE AFUA_2G07820)"/>
    <property type="match status" value="1"/>
</dbReference>
<dbReference type="PROSITE" id="PS51340">
    <property type="entry name" value="MOSC"/>
    <property type="match status" value="1"/>
</dbReference>
<dbReference type="InterPro" id="IPR005302">
    <property type="entry name" value="MoCF_Sase_C"/>
</dbReference>
<dbReference type="Pfam" id="PF03473">
    <property type="entry name" value="MOSC"/>
    <property type="match status" value="1"/>
</dbReference>
<evidence type="ECO:0000313" key="2">
    <source>
        <dbReference type="EMBL" id="KAJ9133296.1"/>
    </source>
</evidence>
<keyword evidence="3" id="KW-1185">Reference proteome</keyword>
<dbReference type="EMBL" id="JANBVO010000051">
    <property type="protein sequence ID" value="KAJ9133296.1"/>
    <property type="molecule type" value="Genomic_DNA"/>
</dbReference>
<gene>
    <name evidence="2" type="ORF">NKR23_g10890</name>
</gene>
<dbReference type="SUPFAM" id="SSF50800">
    <property type="entry name" value="PK beta-barrel domain-like"/>
    <property type="match status" value="1"/>
</dbReference>
<dbReference type="Pfam" id="PF03476">
    <property type="entry name" value="MOSC_N"/>
    <property type="match status" value="1"/>
</dbReference>
<sequence>MKITAIWVYPIKALRGIPLHTAHLGPQGVRYDRRFMLLKVKEDGSREKMQLASFPQCSLFEQQIREDEIINVQYHAPTTPLVPSDPTHATTLKVPLHPDISQLEPVDVDLHGSHASAYRMGEDYDRWFSACFGFRVMLVFIGDGRRPVLGTLAPRSEPTQKGWLAQITSLVSASGQRGPDWLAFTDCAPFLVTSEASLRNVSSRLSNGVEAEMYKFRPNIVVDGEGAWDEDFWAELTVNGGEDRLLLTANCGRCTSLNVDYETGRQADGELGTVLKKLMKDRRVDKGTKWAPIFGRYAFLNDDKEATVSVGDQVEVSRRNTERTVWDWPGLG</sequence>
<name>A0AA38R3V6_9PEZI</name>
<protein>
    <recommendedName>
        <fullName evidence="1">MOSC domain-containing protein</fullName>
    </recommendedName>
</protein>
<evidence type="ECO:0000313" key="3">
    <source>
        <dbReference type="Proteomes" id="UP001174694"/>
    </source>
</evidence>
<dbReference type="InterPro" id="IPR011037">
    <property type="entry name" value="Pyrv_Knase-like_insert_dom_sf"/>
</dbReference>
<dbReference type="Proteomes" id="UP001174694">
    <property type="component" value="Unassembled WGS sequence"/>
</dbReference>
<feature type="domain" description="MOSC" evidence="1">
    <location>
        <begin position="159"/>
        <end position="317"/>
    </location>
</feature>
<reference evidence="2" key="1">
    <citation type="submission" date="2022-07" db="EMBL/GenBank/DDBJ databases">
        <title>Fungi with potential for degradation of polypropylene.</title>
        <authorList>
            <person name="Gostincar C."/>
        </authorList>
    </citation>
    <scope>NUCLEOTIDE SEQUENCE</scope>
    <source>
        <strain evidence="2">EXF-13308</strain>
    </source>
</reference>
<dbReference type="InterPro" id="IPR005303">
    <property type="entry name" value="MOCOS_middle"/>
</dbReference>
<dbReference type="GO" id="GO:0030151">
    <property type="term" value="F:molybdenum ion binding"/>
    <property type="evidence" value="ECO:0007669"/>
    <property type="project" value="InterPro"/>
</dbReference>